<dbReference type="EMBL" id="CP003235">
    <property type="protein sequence ID" value="AFC27426.1"/>
    <property type="molecule type" value="Genomic_DNA"/>
</dbReference>
<dbReference type="Proteomes" id="UP000007523">
    <property type="component" value="Chromosome"/>
</dbReference>
<evidence type="ECO:0000313" key="2">
    <source>
        <dbReference type="Proteomes" id="UP000007523"/>
    </source>
</evidence>
<dbReference type="HOGENOM" id="CLU_197529_0_0_9"/>
<protein>
    <submittedName>
        <fullName evidence="1">Uncharacterized protein</fullName>
    </submittedName>
</protein>
<name>H6NSK5_9BACL</name>
<sequence>MTLTSVESPDWQYQQRDCMLLDAMEQRIVRLTQKNTTLLGVVTQNTEALELTKVAVTSNKNRLRQLWRQLSELRIHNH</sequence>
<gene>
    <name evidence="1" type="ORF">PM3016_456</name>
</gene>
<reference evidence="1 2" key="1">
    <citation type="journal article" date="2012" name="J. Bacteriol.">
        <title>Complete Genome Sequence of Paenibacillus mucilaginosus 3016, a Bacterium Functional as Microbial Fertilizer.</title>
        <authorList>
            <person name="Ma M."/>
            <person name="Wang Z."/>
            <person name="Li L."/>
            <person name="Jiang X."/>
            <person name="Guan D."/>
            <person name="Cao F."/>
            <person name="Chen H."/>
            <person name="Wang X."/>
            <person name="Shen D."/>
            <person name="Du B."/>
            <person name="Li J."/>
        </authorList>
    </citation>
    <scope>NUCLEOTIDE SEQUENCE [LARGE SCALE GENOMIC DNA]</scope>
    <source>
        <strain evidence="1 2">3016</strain>
    </source>
</reference>
<evidence type="ECO:0000313" key="1">
    <source>
        <dbReference type="EMBL" id="AFC27426.1"/>
    </source>
</evidence>
<organism evidence="1 2">
    <name type="scientific">Paenibacillus mucilaginosus 3016</name>
    <dbReference type="NCBI Taxonomy" id="1116391"/>
    <lineage>
        <taxon>Bacteria</taxon>
        <taxon>Bacillati</taxon>
        <taxon>Bacillota</taxon>
        <taxon>Bacilli</taxon>
        <taxon>Bacillales</taxon>
        <taxon>Paenibacillaceae</taxon>
        <taxon>Paenibacillus</taxon>
    </lineage>
</organism>
<keyword evidence="2" id="KW-1185">Reference proteome</keyword>
<accession>H6NSK5</accession>
<proteinExistence type="predicted"/>
<dbReference type="RefSeq" id="WP_014368312.1">
    <property type="nucleotide sequence ID" value="NC_016935.1"/>
</dbReference>
<dbReference type="KEGG" id="pmq:PM3016_456"/>
<dbReference type="AlphaFoldDB" id="H6NSK5"/>
<dbReference type="STRING" id="1116391.PM3016_456"/>